<dbReference type="GO" id="GO:1905786">
    <property type="term" value="P:positive regulation of anaphase-promoting complex-dependent catabolic process"/>
    <property type="evidence" value="ECO:0007669"/>
    <property type="project" value="TreeGrafter"/>
</dbReference>
<feature type="repeat" description="WD" evidence="7">
    <location>
        <begin position="256"/>
        <end position="288"/>
    </location>
</feature>
<dbReference type="AlphaFoldDB" id="A0AAW2KAW6"/>
<feature type="repeat" description="WD" evidence="7">
    <location>
        <begin position="408"/>
        <end position="441"/>
    </location>
</feature>
<keyword evidence="5" id="KW-0498">Mitosis</keyword>
<keyword evidence="4" id="KW-0677">Repeat</keyword>
<dbReference type="EMBL" id="JACGWJ010000029">
    <property type="protein sequence ID" value="KAL0304004.1"/>
    <property type="molecule type" value="Genomic_DNA"/>
</dbReference>
<keyword evidence="6" id="KW-0131">Cell cycle</keyword>
<evidence type="ECO:0000256" key="5">
    <source>
        <dbReference type="ARBA" id="ARBA00022776"/>
    </source>
</evidence>
<dbReference type="GO" id="GO:1990757">
    <property type="term" value="F:ubiquitin ligase activator activity"/>
    <property type="evidence" value="ECO:0007669"/>
    <property type="project" value="TreeGrafter"/>
</dbReference>
<evidence type="ECO:0000256" key="2">
    <source>
        <dbReference type="ARBA" id="ARBA00022574"/>
    </source>
</evidence>
<dbReference type="Pfam" id="PF24807">
    <property type="entry name" value="WD40_CDC20-Fz"/>
    <property type="match status" value="1"/>
</dbReference>
<dbReference type="Gene3D" id="2.130.10.10">
    <property type="entry name" value="YVTN repeat-like/Quinoprotein amine dehydrogenase"/>
    <property type="match status" value="1"/>
</dbReference>
<dbReference type="PANTHER" id="PTHR19918:SF43">
    <property type="entry name" value="CELL DIVISION CYCLE 20.2, COFACTOR OF APC COMPLEX-LIKE ISOFORM X2"/>
    <property type="match status" value="1"/>
</dbReference>
<evidence type="ECO:0000256" key="7">
    <source>
        <dbReference type="PROSITE-ProRule" id="PRU00221"/>
    </source>
</evidence>
<dbReference type="InterPro" id="IPR015943">
    <property type="entry name" value="WD40/YVTN_repeat-like_dom_sf"/>
</dbReference>
<evidence type="ECO:0000256" key="1">
    <source>
        <dbReference type="ARBA" id="ARBA00006445"/>
    </source>
</evidence>
<name>A0AAW2KAW6_SESRA</name>
<dbReference type="InterPro" id="IPR036322">
    <property type="entry name" value="WD40_repeat_dom_sf"/>
</dbReference>
<dbReference type="InterPro" id="IPR033010">
    <property type="entry name" value="Cdc20/Fizzy"/>
</dbReference>
<evidence type="ECO:0000256" key="6">
    <source>
        <dbReference type="ARBA" id="ARBA00023306"/>
    </source>
</evidence>
<dbReference type="SMART" id="SM00320">
    <property type="entry name" value="WD40"/>
    <property type="match status" value="5"/>
</dbReference>
<organism evidence="9">
    <name type="scientific">Sesamum radiatum</name>
    <name type="common">Black benniseed</name>
    <dbReference type="NCBI Taxonomy" id="300843"/>
    <lineage>
        <taxon>Eukaryota</taxon>
        <taxon>Viridiplantae</taxon>
        <taxon>Streptophyta</taxon>
        <taxon>Embryophyta</taxon>
        <taxon>Tracheophyta</taxon>
        <taxon>Spermatophyta</taxon>
        <taxon>Magnoliopsida</taxon>
        <taxon>eudicotyledons</taxon>
        <taxon>Gunneridae</taxon>
        <taxon>Pentapetalae</taxon>
        <taxon>asterids</taxon>
        <taxon>lamiids</taxon>
        <taxon>Lamiales</taxon>
        <taxon>Pedaliaceae</taxon>
        <taxon>Sesamum</taxon>
    </lineage>
</organism>
<evidence type="ECO:0000256" key="4">
    <source>
        <dbReference type="ARBA" id="ARBA00022737"/>
    </source>
</evidence>
<protein>
    <submittedName>
        <fullName evidence="9">Cell division cycle 20.2, cofactor of APC complex</fullName>
    </submittedName>
</protein>
<dbReference type="GO" id="GO:0051301">
    <property type="term" value="P:cell division"/>
    <property type="evidence" value="ECO:0007669"/>
    <property type="project" value="UniProtKB-KW"/>
</dbReference>
<reference evidence="9" key="1">
    <citation type="submission" date="2020-06" db="EMBL/GenBank/DDBJ databases">
        <authorList>
            <person name="Li T."/>
            <person name="Hu X."/>
            <person name="Zhang T."/>
            <person name="Song X."/>
            <person name="Zhang H."/>
            <person name="Dai N."/>
            <person name="Sheng W."/>
            <person name="Hou X."/>
            <person name="Wei L."/>
        </authorList>
    </citation>
    <scope>NUCLEOTIDE SEQUENCE</scope>
    <source>
        <strain evidence="9">G02</strain>
        <tissue evidence="9">Leaf</tissue>
    </source>
</reference>
<sequence>MGDECDWRLQSDWYSPTRLHDSPVEYDFPGDRFIPNRSLMDLDQAKGVLTNRMNRGPRKNKLTIEYQRNLGNLTLDAEGRPFQMLVFRGSPKSGRKLGRPTDEMRRSDEEILSCKPLRRFPKSESCILDAPNIRNDYYLNIMEWGKTNILAVALGTRLYLWNADNHKIELLSESTENDYPASVSWSEDAKTLAVGYRCSRIQLFDAESLKPVRRLNGHQKRVGSIAWKGNILTSGSCDRAIINHDVRARNSMVCYIKVHKGEVCGLKWSNTGSILASGANDNLVCLWDACKMSSMHLLYRLNDHRAAVKALAWCPYDYNVLASGGGSADGSLKMWNTQKGTCINSIETKSQASNRFWKSDLKLKTVAICGLQWNRHHKEILSGHGYGFECQNQLCLWRYPSMSRIGGSVNHRSRVLHLSQSPDGLTVVSAGEDETLRFWKVFGPASNGSSRISYLESLLSLKASPIR</sequence>
<comment type="similarity">
    <text evidence="1">Belongs to the WD repeat CDC20/Fizzy family.</text>
</comment>
<keyword evidence="2 7" id="KW-0853">WD repeat</keyword>
<dbReference type="GO" id="GO:0031145">
    <property type="term" value="P:anaphase-promoting complex-dependent catabolic process"/>
    <property type="evidence" value="ECO:0007669"/>
    <property type="project" value="TreeGrafter"/>
</dbReference>
<dbReference type="SUPFAM" id="SSF50978">
    <property type="entry name" value="WD40 repeat-like"/>
    <property type="match status" value="1"/>
</dbReference>
<reference evidence="9" key="2">
    <citation type="journal article" date="2024" name="Plant">
        <title>Genomic evolution and insights into agronomic trait innovations of Sesamum species.</title>
        <authorList>
            <person name="Miao H."/>
            <person name="Wang L."/>
            <person name="Qu L."/>
            <person name="Liu H."/>
            <person name="Sun Y."/>
            <person name="Le M."/>
            <person name="Wang Q."/>
            <person name="Wei S."/>
            <person name="Zheng Y."/>
            <person name="Lin W."/>
            <person name="Duan Y."/>
            <person name="Cao H."/>
            <person name="Xiong S."/>
            <person name="Wang X."/>
            <person name="Wei L."/>
            <person name="Li C."/>
            <person name="Ma Q."/>
            <person name="Ju M."/>
            <person name="Zhao R."/>
            <person name="Li G."/>
            <person name="Mu C."/>
            <person name="Tian Q."/>
            <person name="Mei H."/>
            <person name="Zhang T."/>
            <person name="Gao T."/>
            <person name="Zhang H."/>
        </authorList>
    </citation>
    <scope>NUCLEOTIDE SEQUENCE</scope>
    <source>
        <strain evidence="9">G02</strain>
    </source>
</reference>
<gene>
    <name evidence="9" type="ORF">Sradi_6268500</name>
</gene>
<dbReference type="InterPro" id="IPR056150">
    <property type="entry name" value="WD40_CDC20-Fz"/>
</dbReference>
<accession>A0AAW2KAW6</accession>
<evidence type="ECO:0000259" key="8">
    <source>
        <dbReference type="Pfam" id="PF24807"/>
    </source>
</evidence>
<feature type="domain" description="CDC20/Fizzy WD40" evidence="8">
    <location>
        <begin position="128"/>
        <end position="439"/>
    </location>
</feature>
<evidence type="ECO:0000256" key="3">
    <source>
        <dbReference type="ARBA" id="ARBA00022618"/>
    </source>
</evidence>
<keyword evidence="3 9" id="KW-0132">Cell division</keyword>
<dbReference type="PROSITE" id="PS50082">
    <property type="entry name" value="WD_REPEATS_2"/>
    <property type="match status" value="3"/>
</dbReference>
<feature type="repeat" description="WD" evidence="7">
    <location>
        <begin position="301"/>
        <end position="345"/>
    </location>
</feature>
<dbReference type="InterPro" id="IPR001680">
    <property type="entry name" value="WD40_rpt"/>
</dbReference>
<dbReference type="GO" id="GO:0005680">
    <property type="term" value="C:anaphase-promoting complex"/>
    <property type="evidence" value="ECO:0007669"/>
    <property type="project" value="TreeGrafter"/>
</dbReference>
<dbReference type="PROSITE" id="PS50294">
    <property type="entry name" value="WD_REPEATS_REGION"/>
    <property type="match status" value="2"/>
</dbReference>
<dbReference type="GO" id="GO:0010997">
    <property type="term" value="F:anaphase-promoting complex binding"/>
    <property type="evidence" value="ECO:0007669"/>
    <property type="project" value="InterPro"/>
</dbReference>
<evidence type="ECO:0000313" key="9">
    <source>
        <dbReference type="EMBL" id="KAL0304004.1"/>
    </source>
</evidence>
<dbReference type="PANTHER" id="PTHR19918">
    <property type="entry name" value="CELL DIVISION CYCLE 20 CDC20 FIZZY -RELATED"/>
    <property type="match status" value="1"/>
</dbReference>
<comment type="caution">
    <text evidence="9">The sequence shown here is derived from an EMBL/GenBank/DDBJ whole genome shotgun (WGS) entry which is preliminary data.</text>
</comment>
<proteinExistence type="inferred from homology"/>